<evidence type="ECO:0000313" key="3">
    <source>
        <dbReference type="Proteomes" id="UP000799757"/>
    </source>
</evidence>
<dbReference type="Proteomes" id="UP000799757">
    <property type="component" value="Unassembled WGS sequence"/>
</dbReference>
<proteinExistence type="predicted"/>
<feature type="transmembrane region" description="Helical" evidence="1">
    <location>
        <begin position="50"/>
        <end position="69"/>
    </location>
</feature>
<gene>
    <name evidence="2" type="ORF">K505DRAFT_330019</name>
</gene>
<keyword evidence="1" id="KW-0812">Transmembrane</keyword>
<reference evidence="2" key="1">
    <citation type="journal article" date="2020" name="Stud. Mycol.">
        <title>101 Dothideomycetes genomes: a test case for predicting lifestyles and emergence of pathogens.</title>
        <authorList>
            <person name="Haridas S."/>
            <person name="Albert R."/>
            <person name="Binder M."/>
            <person name="Bloem J."/>
            <person name="Labutti K."/>
            <person name="Salamov A."/>
            <person name="Andreopoulos B."/>
            <person name="Baker S."/>
            <person name="Barry K."/>
            <person name="Bills G."/>
            <person name="Bluhm B."/>
            <person name="Cannon C."/>
            <person name="Castanera R."/>
            <person name="Culley D."/>
            <person name="Daum C."/>
            <person name="Ezra D."/>
            <person name="Gonzalez J."/>
            <person name="Henrissat B."/>
            <person name="Kuo A."/>
            <person name="Liang C."/>
            <person name="Lipzen A."/>
            <person name="Lutzoni F."/>
            <person name="Magnuson J."/>
            <person name="Mondo S."/>
            <person name="Nolan M."/>
            <person name="Ohm R."/>
            <person name="Pangilinan J."/>
            <person name="Park H.-J."/>
            <person name="Ramirez L."/>
            <person name="Alfaro M."/>
            <person name="Sun H."/>
            <person name="Tritt A."/>
            <person name="Yoshinaga Y."/>
            <person name="Zwiers L.-H."/>
            <person name="Turgeon B."/>
            <person name="Goodwin S."/>
            <person name="Spatafora J."/>
            <person name="Crous P."/>
            <person name="Grigoriev I."/>
        </authorList>
    </citation>
    <scope>NUCLEOTIDE SEQUENCE</scope>
    <source>
        <strain evidence="2">CBS 109.77</strain>
    </source>
</reference>
<keyword evidence="1" id="KW-0472">Membrane</keyword>
<name>A0A6A6WS14_9PLEO</name>
<sequence>MHAIPFYMHTALELPASLNFFLHPLQQLLPPISSGSNSTLSLAPSASIVVRQYALLLFVSCCVSLTFAVRPHHDNTTRRGAGALALYHLGPLARAISRLGNGESPFEGGLGGPAVHAVGHGMCFVALLAVCVGPSVDAGGEPNAVAAKKGK</sequence>
<evidence type="ECO:0000256" key="1">
    <source>
        <dbReference type="SAM" id="Phobius"/>
    </source>
</evidence>
<dbReference type="AlphaFoldDB" id="A0A6A6WS14"/>
<keyword evidence="1" id="KW-1133">Transmembrane helix</keyword>
<dbReference type="OrthoDB" id="2590756at2759"/>
<accession>A0A6A6WS14</accession>
<dbReference type="EMBL" id="MU002388">
    <property type="protein sequence ID" value="KAF2786910.1"/>
    <property type="molecule type" value="Genomic_DNA"/>
</dbReference>
<evidence type="ECO:0000313" key="2">
    <source>
        <dbReference type="EMBL" id="KAF2786910.1"/>
    </source>
</evidence>
<protein>
    <submittedName>
        <fullName evidence="2">Uncharacterized protein</fullName>
    </submittedName>
</protein>
<organism evidence="2 3">
    <name type="scientific">Melanomma pulvis-pyrius CBS 109.77</name>
    <dbReference type="NCBI Taxonomy" id="1314802"/>
    <lineage>
        <taxon>Eukaryota</taxon>
        <taxon>Fungi</taxon>
        <taxon>Dikarya</taxon>
        <taxon>Ascomycota</taxon>
        <taxon>Pezizomycotina</taxon>
        <taxon>Dothideomycetes</taxon>
        <taxon>Pleosporomycetidae</taxon>
        <taxon>Pleosporales</taxon>
        <taxon>Melanommataceae</taxon>
        <taxon>Melanomma</taxon>
    </lineage>
</organism>
<keyword evidence="3" id="KW-1185">Reference proteome</keyword>